<name>A0AAN6ZFY1_9PEZI</name>
<proteinExistence type="predicted"/>
<comment type="caution">
    <text evidence="1">The sequence shown here is derived from an EMBL/GenBank/DDBJ whole genome shotgun (WGS) entry which is preliminary data.</text>
</comment>
<dbReference type="EMBL" id="MU853404">
    <property type="protein sequence ID" value="KAK4136059.1"/>
    <property type="molecule type" value="Genomic_DNA"/>
</dbReference>
<accession>A0AAN6ZFY1</accession>
<reference evidence="1" key="1">
    <citation type="journal article" date="2023" name="Mol. Phylogenet. Evol.">
        <title>Genome-scale phylogeny and comparative genomics of the fungal order Sordariales.</title>
        <authorList>
            <person name="Hensen N."/>
            <person name="Bonometti L."/>
            <person name="Westerberg I."/>
            <person name="Brannstrom I.O."/>
            <person name="Guillou S."/>
            <person name="Cros-Aarteil S."/>
            <person name="Calhoun S."/>
            <person name="Haridas S."/>
            <person name="Kuo A."/>
            <person name="Mondo S."/>
            <person name="Pangilinan J."/>
            <person name="Riley R."/>
            <person name="LaButti K."/>
            <person name="Andreopoulos B."/>
            <person name="Lipzen A."/>
            <person name="Chen C."/>
            <person name="Yan M."/>
            <person name="Daum C."/>
            <person name="Ng V."/>
            <person name="Clum A."/>
            <person name="Steindorff A."/>
            <person name="Ohm R.A."/>
            <person name="Martin F."/>
            <person name="Silar P."/>
            <person name="Natvig D.O."/>
            <person name="Lalanne C."/>
            <person name="Gautier V."/>
            <person name="Ament-Velasquez S.L."/>
            <person name="Kruys A."/>
            <person name="Hutchinson M.I."/>
            <person name="Powell A.J."/>
            <person name="Barry K."/>
            <person name="Miller A.N."/>
            <person name="Grigoriev I.V."/>
            <person name="Debuchy R."/>
            <person name="Gladieux P."/>
            <person name="Hiltunen Thoren M."/>
            <person name="Johannesson H."/>
        </authorList>
    </citation>
    <scope>NUCLEOTIDE SEQUENCE</scope>
    <source>
        <strain evidence="1">CBS 123565</strain>
    </source>
</reference>
<evidence type="ECO:0000313" key="2">
    <source>
        <dbReference type="Proteomes" id="UP001304895"/>
    </source>
</evidence>
<dbReference type="AlphaFoldDB" id="A0AAN6ZFY1"/>
<gene>
    <name evidence="1" type="ORF">BT67DRAFT_230490</name>
</gene>
<protein>
    <submittedName>
        <fullName evidence="1">Uncharacterized protein</fullName>
    </submittedName>
</protein>
<keyword evidence="2" id="KW-1185">Reference proteome</keyword>
<organism evidence="1 2">
    <name type="scientific">Trichocladium antarcticum</name>
    <dbReference type="NCBI Taxonomy" id="1450529"/>
    <lineage>
        <taxon>Eukaryota</taxon>
        <taxon>Fungi</taxon>
        <taxon>Dikarya</taxon>
        <taxon>Ascomycota</taxon>
        <taxon>Pezizomycotina</taxon>
        <taxon>Sordariomycetes</taxon>
        <taxon>Sordariomycetidae</taxon>
        <taxon>Sordariales</taxon>
        <taxon>Chaetomiaceae</taxon>
        <taxon>Trichocladium</taxon>
    </lineage>
</organism>
<evidence type="ECO:0000313" key="1">
    <source>
        <dbReference type="EMBL" id="KAK4136059.1"/>
    </source>
</evidence>
<dbReference type="Proteomes" id="UP001304895">
    <property type="component" value="Unassembled WGS sequence"/>
</dbReference>
<reference evidence="1" key="2">
    <citation type="submission" date="2023-05" db="EMBL/GenBank/DDBJ databases">
        <authorList>
            <consortium name="Lawrence Berkeley National Laboratory"/>
            <person name="Steindorff A."/>
            <person name="Hensen N."/>
            <person name="Bonometti L."/>
            <person name="Westerberg I."/>
            <person name="Brannstrom I.O."/>
            <person name="Guillou S."/>
            <person name="Cros-Aarteil S."/>
            <person name="Calhoun S."/>
            <person name="Haridas S."/>
            <person name="Kuo A."/>
            <person name="Mondo S."/>
            <person name="Pangilinan J."/>
            <person name="Riley R."/>
            <person name="Labutti K."/>
            <person name="Andreopoulos B."/>
            <person name="Lipzen A."/>
            <person name="Chen C."/>
            <person name="Yanf M."/>
            <person name="Daum C."/>
            <person name="Ng V."/>
            <person name="Clum A."/>
            <person name="Ohm R."/>
            <person name="Martin F."/>
            <person name="Silar P."/>
            <person name="Natvig D."/>
            <person name="Lalanne C."/>
            <person name="Gautier V."/>
            <person name="Ament-Velasquez S.L."/>
            <person name="Kruys A."/>
            <person name="Hutchinson M.I."/>
            <person name="Powell A.J."/>
            <person name="Barry K."/>
            <person name="Miller A.N."/>
            <person name="Grigoriev I.V."/>
            <person name="Debuchy R."/>
            <person name="Gladieux P."/>
            <person name="Thoren M.H."/>
            <person name="Johannesson H."/>
        </authorList>
    </citation>
    <scope>NUCLEOTIDE SEQUENCE</scope>
    <source>
        <strain evidence="1">CBS 123565</strain>
    </source>
</reference>
<sequence length="218" mass="24566">MHRSTRQHKDTGNIWTGLPAPCSMFQGICLSLLSGPRPTHPPQLSRDFGRTSPVAPTFGFRRCSCTSEGSEGWQGLRVIFTWQDTATLLASAQRRHVCTLLHQAMRPLSVGCEWCRKILYLPTLYKRSASNGTIAHWLPKHGPRADIHRYLLVLFHAHHDCLLSFSTPHPPPCFYLDPNLLISQHLQQESAWFGSGSNWPGPHTTQEHSRRNATLSSV</sequence>